<feature type="compositionally biased region" description="Low complexity" evidence="1">
    <location>
        <begin position="34"/>
        <end position="48"/>
    </location>
</feature>
<dbReference type="EMBL" id="DVIR01000004">
    <property type="protein sequence ID" value="HIS23858.1"/>
    <property type="molecule type" value="Genomic_DNA"/>
</dbReference>
<dbReference type="Pfam" id="PF01841">
    <property type="entry name" value="Transglut_core"/>
    <property type="match status" value="1"/>
</dbReference>
<feature type="signal peptide" evidence="2">
    <location>
        <begin position="1"/>
        <end position="23"/>
    </location>
</feature>
<feature type="compositionally biased region" description="Polar residues" evidence="1">
    <location>
        <begin position="49"/>
        <end position="59"/>
    </location>
</feature>
<accession>A0A9D1ELY4</accession>
<reference evidence="4" key="1">
    <citation type="submission" date="2020-10" db="EMBL/GenBank/DDBJ databases">
        <authorList>
            <person name="Gilroy R."/>
        </authorList>
    </citation>
    <scope>NUCLEOTIDE SEQUENCE</scope>
    <source>
        <strain evidence="4">CHK157-1446</strain>
    </source>
</reference>
<keyword evidence="2" id="KW-0732">Signal</keyword>
<dbReference type="PROSITE" id="PS51257">
    <property type="entry name" value="PROKAR_LIPOPROTEIN"/>
    <property type="match status" value="1"/>
</dbReference>
<reference evidence="4" key="2">
    <citation type="journal article" date="2021" name="PeerJ">
        <title>Extensive microbial diversity within the chicken gut microbiome revealed by metagenomics and culture.</title>
        <authorList>
            <person name="Gilroy R."/>
            <person name="Ravi A."/>
            <person name="Getino M."/>
            <person name="Pursley I."/>
            <person name="Horton D.L."/>
            <person name="Alikhan N.F."/>
            <person name="Baker D."/>
            <person name="Gharbi K."/>
            <person name="Hall N."/>
            <person name="Watson M."/>
            <person name="Adriaenssens E.M."/>
            <person name="Foster-Nyarko E."/>
            <person name="Jarju S."/>
            <person name="Secka A."/>
            <person name="Antonio M."/>
            <person name="Oren A."/>
            <person name="Chaudhuri R.R."/>
            <person name="La Ragione R."/>
            <person name="Hildebrand F."/>
            <person name="Pallen M.J."/>
        </authorList>
    </citation>
    <scope>NUCLEOTIDE SEQUENCE</scope>
    <source>
        <strain evidence="4">CHK157-1446</strain>
    </source>
</reference>
<dbReference type="Proteomes" id="UP000823982">
    <property type="component" value="Unassembled WGS sequence"/>
</dbReference>
<evidence type="ECO:0000259" key="3">
    <source>
        <dbReference type="Pfam" id="PF01841"/>
    </source>
</evidence>
<feature type="chain" id="PRO_5039357530" description="Transglutaminase-like domain-containing protein" evidence="2">
    <location>
        <begin position="24"/>
        <end position="429"/>
    </location>
</feature>
<evidence type="ECO:0000256" key="1">
    <source>
        <dbReference type="SAM" id="MobiDB-lite"/>
    </source>
</evidence>
<evidence type="ECO:0000256" key="2">
    <source>
        <dbReference type="SAM" id="SignalP"/>
    </source>
</evidence>
<dbReference type="InterPro" id="IPR002931">
    <property type="entry name" value="Transglutaminase-like"/>
</dbReference>
<protein>
    <recommendedName>
        <fullName evidence="3">Transglutaminase-like domain-containing protein</fullName>
    </recommendedName>
</protein>
<organism evidence="4 5">
    <name type="scientific">Candidatus Faeciplasma gallinarum</name>
    <dbReference type="NCBI Taxonomy" id="2840799"/>
    <lineage>
        <taxon>Bacteria</taxon>
        <taxon>Bacillati</taxon>
        <taxon>Bacillota</taxon>
        <taxon>Clostridia</taxon>
        <taxon>Eubacteriales</taxon>
        <taxon>Oscillospiraceae</taxon>
        <taxon>Oscillospiraceae incertae sedis</taxon>
        <taxon>Candidatus Faeciplasma</taxon>
    </lineage>
</organism>
<dbReference type="InterPro" id="IPR038765">
    <property type="entry name" value="Papain-like_cys_pep_sf"/>
</dbReference>
<feature type="region of interest" description="Disordered" evidence="1">
    <location>
        <begin position="29"/>
        <end position="63"/>
    </location>
</feature>
<sequence>MARFKKIICFALAAVMALGTLCACSSIDDTDPQTATTTSESVTDTPATDVTSQTDTPAETQPIAEPENWSYDFGWEFISENGLQYIWDRLDEDTRMNLGEVMNAIRDVQMYCPLTVGVPRDEAEKFLELVSNCSMFYTYASNSFGLHTDENGIVKGVTLNYLVNYESEAAQRCEELEAKLQEIIASAPTDNEFDRIRYLHDYLVLNCDYGEDAISPFSAYGAIVEGIATCQGYADGMHLLLTRAGFETAYAIGQGTDTDVKHKWNYVKCEDGHWYVIDPTWDDPENKDDPDYIGYDYLLVSDDMLLKDHATKFDSDYYEVPVADSMDMNFHIMVGYYTDDPDEAYEILLNQAIEAARDGRIYLYLRSSTGDAIDNIYTELTSGTAGDNKIQDIIKQANEAAGTNYDSTSWLKSLNTNIGTLTLTLKDAE</sequence>
<dbReference type="AlphaFoldDB" id="A0A9D1ELY4"/>
<evidence type="ECO:0000313" key="4">
    <source>
        <dbReference type="EMBL" id="HIS23858.1"/>
    </source>
</evidence>
<name>A0A9D1ELY4_9FIRM</name>
<comment type="caution">
    <text evidence="4">The sequence shown here is derived from an EMBL/GenBank/DDBJ whole genome shotgun (WGS) entry which is preliminary data.</text>
</comment>
<gene>
    <name evidence="4" type="ORF">IAD01_00405</name>
</gene>
<dbReference type="Gene3D" id="3.10.620.30">
    <property type="match status" value="1"/>
</dbReference>
<evidence type="ECO:0000313" key="5">
    <source>
        <dbReference type="Proteomes" id="UP000823982"/>
    </source>
</evidence>
<feature type="domain" description="Transglutaminase-like" evidence="3">
    <location>
        <begin position="188"/>
        <end position="279"/>
    </location>
</feature>
<proteinExistence type="predicted"/>
<dbReference type="SUPFAM" id="SSF54001">
    <property type="entry name" value="Cysteine proteinases"/>
    <property type="match status" value="1"/>
</dbReference>